<accession>A0ABQ7AL20</accession>
<organism evidence="2 3">
    <name type="scientific">Brassica cretica</name>
    <name type="common">Mustard</name>
    <dbReference type="NCBI Taxonomy" id="69181"/>
    <lineage>
        <taxon>Eukaryota</taxon>
        <taxon>Viridiplantae</taxon>
        <taxon>Streptophyta</taxon>
        <taxon>Embryophyta</taxon>
        <taxon>Tracheophyta</taxon>
        <taxon>Spermatophyta</taxon>
        <taxon>Magnoliopsida</taxon>
        <taxon>eudicotyledons</taxon>
        <taxon>Gunneridae</taxon>
        <taxon>Pentapetalae</taxon>
        <taxon>rosids</taxon>
        <taxon>malvids</taxon>
        <taxon>Brassicales</taxon>
        <taxon>Brassicaceae</taxon>
        <taxon>Brassiceae</taxon>
        <taxon>Brassica</taxon>
    </lineage>
</organism>
<evidence type="ECO:0000313" key="3">
    <source>
        <dbReference type="Proteomes" id="UP000266723"/>
    </source>
</evidence>
<proteinExistence type="predicted"/>
<reference evidence="2 3" key="1">
    <citation type="journal article" date="2020" name="BMC Genomics">
        <title>Intraspecific diversification of the crop wild relative Brassica cretica Lam. using demographic model selection.</title>
        <authorList>
            <person name="Kioukis A."/>
            <person name="Michalopoulou V.A."/>
            <person name="Briers L."/>
            <person name="Pirintsos S."/>
            <person name="Studholme D.J."/>
            <person name="Pavlidis P."/>
            <person name="Sarris P.F."/>
        </authorList>
    </citation>
    <scope>NUCLEOTIDE SEQUENCE [LARGE SCALE GENOMIC DNA]</scope>
    <source>
        <strain evidence="3">cv. PFS-1207/04</strain>
    </source>
</reference>
<sequence>MTSHLSLVMRDRWIWREIAKTSNPNRERGFLYRPQLTNVEGSVGDPEHHHRSTVAHPC</sequence>
<comment type="caution">
    <text evidence="2">The sequence shown here is derived from an EMBL/GenBank/DDBJ whole genome shotgun (WGS) entry which is preliminary data.</text>
</comment>
<feature type="region of interest" description="Disordered" evidence="1">
    <location>
        <begin position="39"/>
        <end position="58"/>
    </location>
</feature>
<gene>
    <name evidence="2" type="ORF">DY000_02053984</name>
</gene>
<evidence type="ECO:0000313" key="2">
    <source>
        <dbReference type="EMBL" id="KAF3498557.1"/>
    </source>
</evidence>
<dbReference type="Proteomes" id="UP000266723">
    <property type="component" value="Unassembled WGS sequence"/>
</dbReference>
<evidence type="ECO:0000256" key="1">
    <source>
        <dbReference type="SAM" id="MobiDB-lite"/>
    </source>
</evidence>
<keyword evidence="3" id="KW-1185">Reference proteome</keyword>
<protein>
    <submittedName>
        <fullName evidence="2">Uncharacterized protein</fullName>
    </submittedName>
</protein>
<feature type="compositionally biased region" description="Basic residues" evidence="1">
    <location>
        <begin position="49"/>
        <end position="58"/>
    </location>
</feature>
<dbReference type="EMBL" id="QGKV02002055">
    <property type="protein sequence ID" value="KAF3498557.1"/>
    <property type="molecule type" value="Genomic_DNA"/>
</dbReference>
<name>A0ABQ7AL20_BRACR</name>